<evidence type="ECO:0000256" key="7">
    <source>
        <dbReference type="ARBA" id="ARBA00047960"/>
    </source>
</evidence>
<dbReference type="Pfam" id="PF14497">
    <property type="entry name" value="GST_C_3"/>
    <property type="match status" value="1"/>
</dbReference>
<dbReference type="GO" id="GO:0004364">
    <property type="term" value="F:glutathione transferase activity"/>
    <property type="evidence" value="ECO:0007669"/>
    <property type="project" value="UniProtKB-EC"/>
</dbReference>
<dbReference type="InterPro" id="IPR004046">
    <property type="entry name" value="GST_C"/>
</dbReference>
<dbReference type="InterPro" id="IPR040079">
    <property type="entry name" value="Glutathione_S-Trfase"/>
</dbReference>
<evidence type="ECO:0000259" key="8">
    <source>
        <dbReference type="PROSITE" id="PS50404"/>
    </source>
</evidence>
<evidence type="ECO:0000313" key="10">
    <source>
        <dbReference type="EMBL" id="KAL3313220.1"/>
    </source>
</evidence>
<evidence type="ECO:0000256" key="4">
    <source>
        <dbReference type="ARBA" id="ARBA00011738"/>
    </source>
</evidence>
<proteinExistence type="inferred from homology"/>
<dbReference type="SUPFAM" id="SSF47616">
    <property type="entry name" value="GST C-terminal domain-like"/>
    <property type="match status" value="1"/>
</dbReference>
<comment type="subunit">
    <text evidence="4">Homodimer.</text>
</comment>
<gene>
    <name evidence="10" type="primary">GSTM4_3</name>
    <name evidence="10" type="ORF">Ciccas_008177</name>
</gene>
<organism evidence="10 11">
    <name type="scientific">Cichlidogyrus casuarinus</name>
    <dbReference type="NCBI Taxonomy" id="1844966"/>
    <lineage>
        <taxon>Eukaryota</taxon>
        <taxon>Metazoa</taxon>
        <taxon>Spiralia</taxon>
        <taxon>Lophotrochozoa</taxon>
        <taxon>Platyhelminthes</taxon>
        <taxon>Monogenea</taxon>
        <taxon>Monopisthocotylea</taxon>
        <taxon>Dactylogyridea</taxon>
        <taxon>Ancyrocephalidae</taxon>
        <taxon>Cichlidogyrus</taxon>
    </lineage>
</organism>
<dbReference type="SFLD" id="SFLDS00019">
    <property type="entry name" value="Glutathione_Transferase_(cytos"/>
    <property type="match status" value="1"/>
</dbReference>
<evidence type="ECO:0000256" key="2">
    <source>
        <dbReference type="ARBA" id="ARBA00003701"/>
    </source>
</evidence>
<comment type="function">
    <text evidence="1">GST isoenzymes appear to play a central role in the parasite detoxification system. Other functions are also suspected including a role in increasing the solubility of haematin in the parasite gut.</text>
</comment>
<dbReference type="Proteomes" id="UP001626550">
    <property type="component" value="Unassembled WGS sequence"/>
</dbReference>
<dbReference type="InterPro" id="IPR010987">
    <property type="entry name" value="Glutathione-S-Trfase_C-like"/>
</dbReference>
<dbReference type="PROSITE" id="PS50405">
    <property type="entry name" value="GST_CTER"/>
    <property type="match status" value="1"/>
</dbReference>
<sequence>MEYSGMEYTETHYTEQTAAEWFSKDKLTLALDFPNLPYYIDGDFKLTESRAIHRYVANKCSLLGSTAEVQAHMDMIIDVLYDMKMIMGRYAYNSEINWETTGKQAVVEGSKKFLDGLSNFLGKKKFFGGETPLTADFVAFDFIHAFCYIDKSVVPLNLIDFLKRFMDLPEIKKYMDSDRFIAWPINGFVASFGGTGEEPKLDFE</sequence>
<dbReference type="PANTHER" id="PTHR11571:SF222">
    <property type="entry name" value="GLUTATHIONE TRANSFERASE"/>
    <property type="match status" value="1"/>
</dbReference>
<feature type="domain" description="GST C-terminal" evidence="9">
    <location>
        <begin position="66"/>
        <end position="185"/>
    </location>
</feature>
<dbReference type="InterPro" id="IPR004045">
    <property type="entry name" value="Glutathione_S-Trfase_N"/>
</dbReference>
<evidence type="ECO:0000256" key="6">
    <source>
        <dbReference type="ARBA" id="ARBA00022679"/>
    </source>
</evidence>
<comment type="caution">
    <text evidence="10">The sequence shown here is derived from an EMBL/GenBank/DDBJ whole genome shotgun (WGS) entry which is preliminary data.</text>
</comment>
<evidence type="ECO:0000256" key="5">
    <source>
        <dbReference type="ARBA" id="ARBA00012452"/>
    </source>
</evidence>
<dbReference type="EC" id="2.5.1.18" evidence="5"/>
<evidence type="ECO:0000259" key="9">
    <source>
        <dbReference type="PROSITE" id="PS50405"/>
    </source>
</evidence>
<protein>
    <recommendedName>
        <fullName evidence="5">glutathione transferase</fullName>
        <ecNumber evidence="5">2.5.1.18</ecNumber>
    </recommendedName>
</protein>
<dbReference type="AlphaFoldDB" id="A0ABD2Q0Q2"/>
<evidence type="ECO:0000313" key="11">
    <source>
        <dbReference type="Proteomes" id="UP001626550"/>
    </source>
</evidence>
<dbReference type="PROSITE" id="PS50404">
    <property type="entry name" value="GST_NTER"/>
    <property type="match status" value="1"/>
</dbReference>
<evidence type="ECO:0000256" key="3">
    <source>
        <dbReference type="ARBA" id="ARBA00005861"/>
    </source>
</evidence>
<dbReference type="InterPro" id="IPR036282">
    <property type="entry name" value="Glutathione-S-Trfase_C_sf"/>
</dbReference>
<feature type="domain" description="GST N-terminal" evidence="8">
    <location>
        <begin position="1"/>
        <end position="64"/>
    </location>
</feature>
<comment type="catalytic activity">
    <reaction evidence="7">
        <text>RX + glutathione = an S-substituted glutathione + a halide anion + H(+)</text>
        <dbReference type="Rhea" id="RHEA:16437"/>
        <dbReference type="ChEBI" id="CHEBI:15378"/>
        <dbReference type="ChEBI" id="CHEBI:16042"/>
        <dbReference type="ChEBI" id="CHEBI:17792"/>
        <dbReference type="ChEBI" id="CHEBI:57925"/>
        <dbReference type="ChEBI" id="CHEBI:90779"/>
        <dbReference type="EC" id="2.5.1.18"/>
    </reaction>
</comment>
<accession>A0ABD2Q0Q2</accession>
<dbReference type="Pfam" id="PF02798">
    <property type="entry name" value="GST_N"/>
    <property type="match status" value="1"/>
</dbReference>
<dbReference type="EMBL" id="JBJKFK010001390">
    <property type="protein sequence ID" value="KAL3313220.1"/>
    <property type="molecule type" value="Genomic_DNA"/>
</dbReference>
<reference evidence="10 11" key="1">
    <citation type="submission" date="2024-11" db="EMBL/GenBank/DDBJ databases">
        <title>Adaptive evolution of stress response genes in parasites aligns with host niche diversity.</title>
        <authorList>
            <person name="Hahn C."/>
            <person name="Resl P."/>
        </authorList>
    </citation>
    <scope>NUCLEOTIDE SEQUENCE [LARGE SCALE GENOMIC DNA]</scope>
    <source>
        <strain evidence="10">EGGRZ-B1_66</strain>
        <tissue evidence="10">Body</tissue>
    </source>
</reference>
<dbReference type="PANTHER" id="PTHR11571">
    <property type="entry name" value="GLUTATHIONE S-TRANSFERASE"/>
    <property type="match status" value="1"/>
</dbReference>
<keyword evidence="11" id="KW-1185">Reference proteome</keyword>
<dbReference type="Gene3D" id="1.20.1050.130">
    <property type="match status" value="1"/>
</dbReference>
<evidence type="ECO:0000256" key="1">
    <source>
        <dbReference type="ARBA" id="ARBA00002446"/>
    </source>
</evidence>
<comment type="function">
    <text evidence="2">Conjugation of reduced glutathione to a wide number of exogenous and endogenous hydrophobic electrophiles.</text>
</comment>
<dbReference type="InterPro" id="IPR036249">
    <property type="entry name" value="Thioredoxin-like_sf"/>
</dbReference>
<dbReference type="InterPro" id="IPR050213">
    <property type="entry name" value="GST_superfamily"/>
</dbReference>
<dbReference type="SUPFAM" id="SSF52833">
    <property type="entry name" value="Thioredoxin-like"/>
    <property type="match status" value="1"/>
</dbReference>
<comment type="similarity">
    <text evidence="3">Belongs to the GST superfamily. Mu family.</text>
</comment>
<name>A0ABD2Q0Q2_9PLAT</name>
<keyword evidence="6" id="KW-0808">Transferase</keyword>